<evidence type="ECO:0000256" key="3">
    <source>
        <dbReference type="ARBA" id="ARBA00022692"/>
    </source>
</evidence>
<feature type="transmembrane region" description="Helical" evidence="12">
    <location>
        <begin position="51"/>
        <end position="73"/>
    </location>
</feature>
<keyword evidence="4" id="KW-0479">Metal-binding</keyword>
<comment type="subcellular location">
    <subcellularLocation>
        <location evidence="1">Membrane</location>
        <topology evidence="1">Multi-pass membrane protein</topology>
    </subcellularLocation>
</comment>
<evidence type="ECO:0000256" key="11">
    <source>
        <dbReference type="ARBA" id="ARBA00023444"/>
    </source>
</evidence>
<dbReference type="GO" id="GO:0046872">
    <property type="term" value="F:metal ion binding"/>
    <property type="evidence" value="ECO:0007669"/>
    <property type="project" value="UniProtKB-KW"/>
</dbReference>
<evidence type="ECO:0000256" key="12">
    <source>
        <dbReference type="SAM" id="Phobius"/>
    </source>
</evidence>
<keyword evidence="8" id="KW-0350">Heme biosynthesis</keyword>
<dbReference type="Proteomes" id="UP000235081">
    <property type="component" value="Unassembled WGS sequence"/>
</dbReference>
<organism evidence="13 14">
    <name type="scientific">Fischerella thermalis CCMEE 5318</name>
    <dbReference type="NCBI Taxonomy" id="2019666"/>
    <lineage>
        <taxon>Bacteria</taxon>
        <taxon>Bacillati</taxon>
        <taxon>Cyanobacteriota</taxon>
        <taxon>Cyanophyceae</taxon>
        <taxon>Nostocales</taxon>
        <taxon>Hapalosiphonaceae</taxon>
        <taxon>Fischerella</taxon>
    </lineage>
</organism>
<dbReference type="InterPro" id="IPR003780">
    <property type="entry name" value="COX15/CtaA_fam"/>
</dbReference>
<protein>
    <submittedName>
        <fullName evidence="13">Cytochrome oxidase assembly protein</fullName>
    </submittedName>
</protein>
<evidence type="ECO:0000256" key="10">
    <source>
        <dbReference type="ARBA" id="ARBA00023157"/>
    </source>
</evidence>
<keyword evidence="3 12" id="KW-0812">Transmembrane</keyword>
<comment type="pathway">
    <text evidence="11">Porphyrin-containing compound metabolism.</text>
</comment>
<keyword evidence="10" id="KW-1015">Disulfide bond</keyword>
<feature type="transmembrane region" description="Helical" evidence="12">
    <location>
        <begin position="112"/>
        <end position="135"/>
    </location>
</feature>
<proteinExistence type="predicted"/>
<evidence type="ECO:0000256" key="1">
    <source>
        <dbReference type="ARBA" id="ARBA00004141"/>
    </source>
</evidence>
<evidence type="ECO:0000256" key="5">
    <source>
        <dbReference type="ARBA" id="ARBA00022989"/>
    </source>
</evidence>
<evidence type="ECO:0000256" key="2">
    <source>
        <dbReference type="ARBA" id="ARBA00022475"/>
    </source>
</evidence>
<dbReference type="AlphaFoldDB" id="A0A2N6L444"/>
<feature type="transmembrane region" description="Helical" evidence="12">
    <location>
        <begin position="85"/>
        <end position="106"/>
    </location>
</feature>
<dbReference type="Pfam" id="PF02628">
    <property type="entry name" value="COX15-CtaA"/>
    <property type="match status" value="1"/>
</dbReference>
<comment type="caution">
    <text evidence="13">The sequence shown here is derived from an EMBL/GenBank/DDBJ whole genome shotgun (WGS) entry which is preliminary data.</text>
</comment>
<keyword evidence="6" id="KW-0560">Oxidoreductase</keyword>
<name>A0A2N6L444_9CYAN</name>
<evidence type="ECO:0000313" key="13">
    <source>
        <dbReference type="EMBL" id="PMB15247.1"/>
    </source>
</evidence>
<evidence type="ECO:0000256" key="6">
    <source>
        <dbReference type="ARBA" id="ARBA00023002"/>
    </source>
</evidence>
<gene>
    <name evidence="13" type="ORF">CEN46_25990</name>
</gene>
<dbReference type="GO" id="GO:0016020">
    <property type="term" value="C:membrane"/>
    <property type="evidence" value="ECO:0007669"/>
    <property type="project" value="UniProtKB-SubCell"/>
</dbReference>
<dbReference type="EMBL" id="NMQE01000955">
    <property type="protein sequence ID" value="PMB15247.1"/>
    <property type="molecule type" value="Genomic_DNA"/>
</dbReference>
<dbReference type="RefSeq" id="WP_180977074.1">
    <property type="nucleotide sequence ID" value="NZ_NMQE01000955.1"/>
</dbReference>
<dbReference type="GO" id="GO:0016491">
    <property type="term" value="F:oxidoreductase activity"/>
    <property type="evidence" value="ECO:0007669"/>
    <property type="project" value="UniProtKB-KW"/>
</dbReference>
<evidence type="ECO:0000256" key="4">
    <source>
        <dbReference type="ARBA" id="ARBA00022723"/>
    </source>
</evidence>
<accession>A0A2N6L444</accession>
<reference evidence="13 14" key="1">
    <citation type="submission" date="2017-07" db="EMBL/GenBank/DDBJ databases">
        <title>Genomes of Fischerella (Mastigocladus) sp. strains.</title>
        <authorList>
            <person name="Miller S.R."/>
        </authorList>
    </citation>
    <scope>NUCLEOTIDE SEQUENCE [LARGE SCALE GENOMIC DNA]</scope>
    <source>
        <strain evidence="13 14">CCMEE 5318</strain>
    </source>
</reference>
<evidence type="ECO:0000256" key="9">
    <source>
        <dbReference type="ARBA" id="ARBA00023136"/>
    </source>
</evidence>
<evidence type="ECO:0000256" key="8">
    <source>
        <dbReference type="ARBA" id="ARBA00023133"/>
    </source>
</evidence>
<keyword evidence="2" id="KW-1003">Cell membrane</keyword>
<dbReference type="GO" id="GO:0006784">
    <property type="term" value="P:heme A biosynthetic process"/>
    <property type="evidence" value="ECO:0007669"/>
    <property type="project" value="InterPro"/>
</dbReference>
<keyword evidence="5 12" id="KW-1133">Transmembrane helix</keyword>
<dbReference type="PANTHER" id="PTHR35457:SF1">
    <property type="entry name" value="HEME A SYNTHASE"/>
    <property type="match status" value="1"/>
</dbReference>
<dbReference type="PANTHER" id="PTHR35457">
    <property type="entry name" value="HEME A SYNTHASE"/>
    <property type="match status" value="1"/>
</dbReference>
<keyword evidence="7" id="KW-0408">Iron</keyword>
<evidence type="ECO:0000313" key="14">
    <source>
        <dbReference type="Proteomes" id="UP000235081"/>
    </source>
</evidence>
<feature type="non-terminal residue" evidence="13">
    <location>
        <position position="1"/>
    </location>
</feature>
<dbReference type="InterPro" id="IPR050450">
    <property type="entry name" value="COX15/CtaA_HemeA_synthase"/>
</dbReference>
<sequence length="146" mass="15911">GWTGAATLGALFLMTLIGMSGAVTALGDTLLHLDVIHTNPVVGETLLALRIYHPTLAVGIAFYMLVVLTRLMLDRPSPTAYRLGIGFNLLYVAQLGLGLLNVWLKAPVWMQLVHLLITDILWIMLVVFSATILATRPQEKPAPVRV</sequence>
<evidence type="ECO:0000256" key="7">
    <source>
        <dbReference type="ARBA" id="ARBA00023004"/>
    </source>
</evidence>
<keyword evidence="9 12" id="KW-0472">Membrane</keyword>